<keyword evidence="2" id="KW-1185">Reference proteome</keyword>
<reference evidence="1 2" key="1">
    <citation type="journal article" date="2010" name="Science">
        <title>Genomic comparison of the ants Camponotus floridanus and Harpegnathos saltator.</title>
        <authorList>
            <person name="Bonasio R."/>
            <person name="Zhang G."/>
            <person name="Ye C."/>
            <person name="Mutti N.S."/>
            <person name="Fang X."/>
            <person name="Qin N."/>
            <person name="Donahue G."/>
            <person name="Yang P."/>
            <person name="Li Q."/>
            <person name="Li C."/>
            <person name="Zhang P."/>
            <person name="Huang Z."/>
            <person name="Berger S.L."/>
            <person name="Reinberg D."/>
            <person name="Wang J."/>
            <person name="Liebig J."/>
        </authorList>
    </citation>
    <scope>NUCLEOTIDE SEQUENCE [LARGE SCALE GENOMIC DNA]</scope>
    <source>
        <strain evidence="2">C129</strain>
    </source>
</reference>
<proteinExistence type="predicted"/>
<evidence type="ECO:0000313" key="1">
    <source>
        <dbReference type="EMBL" id="EFN71437.1"/>
    </source>
</evidence>
<dbReference type="Proteomes" id="UP000000311">
    <property type="component" value="Unassembled WGS sequence"/>
</dbReference>
<dbReference type="OMA" id="YVERSCS"/>
<sequence>MYYVERSCSSSSSGIGRRVNNYVPSRDKTPSFENKCDDISLERRAVHILGRRYALTATEFKFLEIGINVGPPSYVEIAIGDHRGKEFM</sequence>
<protein>
    <submittedName>
        <fullName evidence="1">Uncharacterized protein</fullName>
    </submittedName>
</protein>
<organism evidence="2">
    <name type="scientific">Camponotus floridanus</name>
    <name type="common">Florida carpenter ant</name>
    <dbReference type="NCBI Taxonomy" id="104421"/>
    <lineage>
        <taxon>Eukaryota</taxon>
        <taxon>Metazoa</taxon>
        <taxon>Ecdysozoa</taxon>
        <taxon>Arthropoda</taxon>
        <taxon>Hexapoda</taxon>
        <taxon>Insecta</taxon>
        <taxon>Pterygota</taxon>
        <taxon>Neoptera</taxon>
        <taxon>Endopterygota</taxon>
        <taxon>Hymenoptera</taxon>
        <taxon>Apocrita</taxon>
        <taxon>Aculeata</taxon>
        <taxon>Formicoidea</taxon>
        <taxon>Formicidae</taxon>
        <taxon>Formicinae</taxon>
        <taxon>Camponotus</taxon>
    </lineage>
</organism>
<dbReference type="InParanoid" id="E2A553"/>
<dbReference type="EMBL" id="GL436856">
    <property type="protein sequence ID" value="EFN71437.1"/>
    <property type="molecule type" value="Genomic_DNA"/>
</dbReference>
<gene>
    <name evidence="1" type="ORF">EAG_16001</name>
</gene>
<accession>E2A553</accession>
<name>E2A553_CAMFO</name>
<dbReference type="AlphaFoldDB" id="E2A553"/>
<evidence type="ECO:0000313" key="2">
    <source>
        <dbReference type="Proteomes" id="UP000000311"/>
    </source>
</evidence>